<evidence type="ECO:0000313" key="4">
    <source>
        <dbReference type="EMBL" id="MFC3226228.1"/>
    </source>
</evidence>
<dbReference type="Pfam" id="PF01730">
    <property type="entry name" value="UreF"/>
    <property type="match status" value="1"/>
</dbReference>
<dbReference type="PANTHER" id="PTHR33620">
    <property type="entry name" value="UREASE ACCESSORY PROTEIN F"/>
    <property type="match status" value="1"/>
</dbReference>
<dbReference type="InterPro" id="IPR038277">
    <property type="entry name" value="UreF_sf"/>
</dbReference>
<dbReference type="PIRSF" id="PIRSF009467">
    <property type="entry name" value="Ureas_acces_UreF"/>
    <property type="match status" value="1"/>
</dbReference>
<name>A0ABV7KV52_9PROT</name>
<dbReference type="RefSeq" id="WP_379898101.1">
    <property type="nucleotide sequence ID" value="NZ_JBHRTR010000009.1"/>
</dbReference>
<dbReference type="Gene3D" id="1.10.4190.10">
    <property type="entry name" value="Urease accessory protein UreF"/>
    <property type="match status" value="1"/>
</dbReference>
<keyword evidence="1 3" id="KW-0996">Nickel insertion</keyword>
<dbReference type="HAMAP" id="MF_01385">
    <property type="entry name" value="UreF"/>
    <property type="match status" value="1"/>
</dbReference>
<comment type="similarity">
    <text evidence="3">Belongs to the UreF family.</text>
</comment>
<reference evidence="5" key="1">
    <citation type="journal article" date="2019" name="Int. J. Syst. Evol. Microbiol.">
        <title>The Global Catalogue of Microorganisms (GCM) 10K type strain sequencing project: providing services to taxonomists for standard genome sequencing and annotation.</title>
        <authorList>
            <consortium name="The Broad Institute Genomics Platform"/>
            <consortium name="The Broad Institute Genome Sequencing Center for Infectious Disease"/>
            <person name="Wu L."/>
            <person name="Ma J."/>
        </authorList>
    </citation>
    <scope>NUCLEOTIDE SEQUENCE [LARGE SCALE GENOMIC DNA]</scope>
    <source>
        <strain evidence="5">KCTC 42964</strain>
    </source>
</reference>
<keyword evidence="3" id="KW-0963">Cytoplasm</keyword>
<keyword evidence="2 3" id="KW-0143">Chaperone</keyword>
<gene>
    <name evidence="3" type="primary">ureF</name>
    <name evidence="4" type="ORF">ACFOGJ_03250</name>
</gene>
<evidence type="ECO:0000256" key="1">
    <source>
        <dbReference type="ARBA" id="ARBA00022988"/>
    </source>
</evidence>
<sequence length="233" mass="24045">MTDTPASSATDLQQLLLLLQHGDGQFPSGAFGFSWGLEGMLADGMVRSDGLQAAIGSLLAERWAPFDRLVVRRAWQAGGDADRLAALDAEVEACLLVPAERAGSARAGAALLASHTRLGTAGASALQATIRGGGMKGHRPVVEGALWRGLGLAEHEALLLSGYGFTAALCTAAVRLGRLGALGQQAILTVLLPLLVDLAAAPVEEDAVLESFNPLAEIAMLRQPGRSASLFAT</sequence>
<evidence type="ECO:0000256" key="2">
    <source>
        <dbReference type="ARBA" id="ARBA00023186"/>
    </source>
</evidence>
<protein>
    <recommendedName>
        <fullName evidence="3">Urease accessory protein UreF</fullName>
    </recommendedName>
</protein>
<evidence type="ECO:0000313" key="5">
    <source>
        <dbReference type="Proteomes" id="UP001595528"/>
    </source>
</evidence>
<dbReference type="EMBL" id="JBHRTR010000009">
    <property type="protein sequence ID" value="MFC3226228.1"/>
    <property type="molecule type" value="Genomic_DNA"/>
</dbReference>
<comment type="function">
    <text evidence="3">Required for maturation of urease via the functional incorporation of the urease nickel metallocenter.</text>
</comment>
<dbReference type="Proteomes" id="UP001595528">
    <property type="component" value="Unassembled WGS sequence"/>
</dbReference>
<comment type="caution">
    <text evidence="4">The sequence shown here is derived from an EMBL/GenBank/DDBJ whole genome shotgun (WGS) entry which is preliminary data.</text>
</comment>
<dbReference type="InterPro" id="IPR002639">
    <property type="entry name" value="UreF"/>
</dbReference>
<organism evidence="4 5">
    <name type="scientific">Marinibaculum pumilum</name>
    <dbReference type="NCBI Taxonomy" id="1766165"/>
    <lineage>
        <taxon>Bacteria</taxon>
        <taxon>Pseudomonadati</taxon>
        <taxon>Pseudomonadota</taxon>
        <taxon>Alphaproteobacteria</taxon>
        <taxon>Rhodospirillales</taxon>
        <taxon>Rhodospirillaceae</taxon>
        <taxon>Marinibaculum</taxon>
    </lineage>
</organism>
<dbReference type="PANTHER" id="PTHR33620:SF1">
    <property type="entry name" value="UREASE ACCESSORY PROTEIN F"/>
    <property type="match status" value="1"/>
</dbReference>
<proteinExistence type="inferred from homology"/>
<comment type="subunit">
    <text evidence="3">UreD, UreF and UreG form a complex that acts as a GTP-hydrolysis-dependent molecular chaperone, activating the urease apoprotein by helping to assemble the nickel containing metallocenter of UreC. The UreE protein probably delivers the nickel.</text>
</comment>
<evidence type="ECO:0000256" key="3">
    <source>
        <dbReference type="HAMAP-Rule" id="MF_01385"/>
    </source>
</evidence>
<accession>A0ABV7KV52</accession>
<comment type="subcellular location">
    <subcellularLocation>
        <location evidence="3">Cytoplasm</location>
    </subcellularLocation>
</comment>
<keyword evidence="5" id="KW-1185">Reference proteome</keyword>